<evidence type="ECO:0000313" key="10">
    <source>
        <dbReference type="EMBL" id="EIM26489.1"/>
    </source>
</evidence>
<dbReference type="InterPro" id="IPR010930">
    <property type="entry name" value="Flg_bb/hook_C_dom"/>
</dbReference>
<evidence type="ECO:0000313" key="11">
    <source>
        <dbReference type="Proteomes" id="UP000003947"/>
    </source>
</evidence>
<evidence type="ECO:0000256" key="5">
    <source>
        <dbReference type="RuleBase" id="RU362116"/>
    </source>
</evidence>
<comment type="subcellular location">
    <subcellularLocation>
        <location evidence="1 5">Bacterial flagellum basal body</location>
    </subcellularLocation>
</comment>
<dbReference type="GO" id="GO:0005829">
    <property type="term" value="C:cytosol"/>
    <property type="evidence" value="ECO:0007669"/>
    <property type="project" value="TreeGrafter"/>
</dbReference>
<keyword evidence="11" id="KW-1185">Reference proteome</keyword>
<keyword evidence="4 5" id="KW-0975">Bacterial flagellum</keyword>
<evidence type="ECO:0000256" key="3">
    <source>
        <dbReference type="ARBA" id="ARBA00019015"/>
    </source>
</evidence>
<feature type="domain" description="Flagellar basal-body/hook protein C-terminal" evidence="7">
    <location>
        <begin position="380"/>
        <end position="424"/>
    </location>
</feature>
<keyword evidence="10" id="KW-0969">Cilium</keyword>
<keyword evidence="10" id="KW-0282">Flagellum</keyword>
<dbReference type="InterPro" id="IPR001444">
    <property type="entry name" value="Flag_bb_rod_N"/>
</dbReference>
<evidence type="ECO:0000259" key="7">
    <source>
        <dbReference type="Pfam" id="PF06429"/>
    </source>
</evidence>
<comment type="similarity">
    <text evidence="2 5">Belongs to the flagella basal body rod proteins family.</text>
</comment>
<dbReference type="InterPro" id="IPR037925">
    <property type="entry name" value="FlgE/F/G-like"/>
</dbReference>
<dbReference type="InterPro" id="IPR037058">
    <property type="entry name" value="Falgellar_hook_FlgE_sf"/>
</dbReference>
<dbReference type="eggNOG" id="COG1749">
    <property type="taxonomic scope" value="Bacteria"/>
</dbReference>
<name>I4YR97_9HYPH</name>
<feature type="domain" description="Flagellar hook protein FlgE/F/G-like D1" evidence="9">
    <location>
        <begin position="84"/>
        <end position="109"/>
    </location>
</feature>
<dbReference type="GO" id="GO:0071978">
    <property type="term" value="P:bacterial-type flagellum-dependent swarming motility"/>
    <property type="evidence" value="ECO:0007669"/>
    <property type="project" value="TreeGrafter"/>
</dbReference>
<dbReference type="Proteomes" id="UP000003947">
    <property type="component" value="Unassembled WGS sequence"/>
</dbReference>
<dbReference type="AlphaFoldDB" id="I4YR97"/>
<dbReference type="InterPro" id="IPR053967">
    <property type="entry name" value="LlgE_F_G-like_D1"/>
</dbReference>
<dbReference type="Pfam" id="PF00460">
    <property type="entry name" value="Flg_bb_rod"/>
    <property type="match status" value="1"/>
</dbReference>
<dbReference type="PANTHER" id="PTHR30435">
    <property type="entry name" value="FLAGELLAR PROTEIN"/>
    <property type="match status" value="1"/>
</dbReference>
<dbReference type="GO" id="GO:0009425">
    <property type="term" value="C:bacterial-type flagellum basal body"/>
    <property type="evidence" value="ECO:0007669"/>
    <property type="project" value="UniProtKB-SubCell"/>
</dbReference>
<proteinExistence type="inferred from homology"/>
<dbReference type="NCBIfam" id="TIGR03506">
    <property type="entry name" value="FlgEFG_subfam"/>
    <property type="match status" value="1"/>
</dbReference>
<dbReference type="PANTHER" id="PTHR30435:SF1">
    <property type="entry name" value="FLAGELLAR HOOK PROTEIN FLGE"/>
    <property type="match status" value="1"/>
</dbReference>
<gene>
    <name evidence="10" type="ORF">MicloDRAFT_00030380</name>
</gene>
<sequence>MGIYGAMRTSLSGMNAQSSRLSTISDNIANQNTTGYKRASTEFATFVATSGHGSYDSGSVTSSVRYSISQQGAKQYTTSAFDLMIDGNGFFPVVDAGGAVAYTRAGSFVPIVRLVETEDGTKQAVTRLINPAGFELLGQKLNADGTSSGAGALVPIELPSGELKPNVSRSGVFKANLPASTSVRSPWTPPAGTLPAEGTYDIKTSIVTYDPLGTKVTLDVYLAKTGANEWQVAVYDRGSESRPASLRGTSTLAFDPMTGKGSGGSLSFDIPHATETGATFPFTLDLTGMQQVDAPYTVYKAEADGNAASSLEGFEISTDGTLYEVYADGTRNPSYQIQLASFQSPDRLSTEPGNVYRETQQSGGVKFGTAGSAGYGSVNSGTLEASNVDLGTELAEMIQSQSAYTANSKVFQTGSELLDVLINLKR</sequence>
<dbReference type="SUPFAM" id="SSF117143">
    <property type="entry name" value="Flagellar hook protein flgE"/>
    <property type="match status" value="1"/>
</dbReference>
<dbReference type="PROSITE" id="PS00588">
    <property type="entry name" value="FLAGELLA_BB_ROD"/>
    <property type="match status" value="1"/>
</dbReference>
<evidence type="ECO:0000256" key="2">
    <source>
        <dbReference type="ARBA" id="ARBA00009677"/>
    </source>
</evidence>
<evidence type="ECO:0000259" key="6">
    <source>
        <dbReference type="Pfam" id="PF00460"/>
    </source>
</evidence>
<protein>
    <recommendedName>
        <fullName evidence="3 5">Flagellar hook protein FlgE</fullName>
    </recommendedName>
</protein>
<dbReference type="PATRIC" id="fig|864069.3.peg.3294"/>
<evidence type="ECO:0000259" key="9">
    <source>
        <dbReference type="Pfam" id="PF22692"/>
    </source>
</evidence>
<evidence type="ECO:0000256" key="4">
    <source>
        <dbReference type="ARBA" id="ARBA00023143"/>
    </source>
</evidence>
<reference evidence="10 11" key="1">
    <citation type="submission" date="2012-02" db="EMBL/GenBank/DDBJ databases">
        <title>Improved High-Quality Draft sequence of Microvirga sp. WSM3557.</title>
        <authorList>
            <consortium name="US DOE Joint Genome Institute"/>
            <person name="Lucas S."/>
            <person name="Han J."/>
            <person name="Lapidus A."/>
            <person name="Cheng J.-F."/>
            <person name="Goodwin L."/>
            <person name="Pitluck S."/>
            <person name="Peters L."/>
            <person name="Zhang X."/>
            <person name="Detter J.C."/>
            <person name="Han C."/>
            <person name="Tapia R."/>
            <person name="Land M."/>
            <person name="Hauser L."/>
            <person name="Kyrpides N."/>
            <person name="Ivanova N."/>
            <person name="Pagani I."/>
            <person name="Brau L."/>
            <person name="Yates R."/>
            <person name="O'Hara G."/>
            <person name="Rui T."/>
            <person name="Howieson J."/>
            <person name="Reeve W."/>
            <person name="Woyke T."/>
        </authorList>
    </citation>
    <scope>NUCLEOTIDE SEQUENCE [LARGE SCALE GENOMIC DNA]</scope>
    <source>
        <strain evidence="10 11">WSM3557</strain>
    </source>
</reference>
<comment type="function">
    <text evidence="5">A flexible structure which links the flagellar filament to the drive apparatus in the basal body.</text>
</comment>
<accession>I4YR97</accession>
<dbReference type="InterPro" id="IPR019776">
    <property type="entry name" value="Flagellar_basal_body_rod_CS"/>
</dbReference>
<dbReference type="STRING" id="864069.MicloDRAFT_00030380"/>
<dbReference type="HOGENOM" id="CLU_013687_2_3_5"/>
<dbReference type="InterPro" id="IPR011491">
    <property type="entry name" value="FlgE_D2"/>
</dbReference>
<dbReference type="Gene3D" id="2.60.98.20">
    <property type="entry name" value="Flagellar hook protein FlgE"/>
    <property type="match status" value="1"/>
</dbReference>
<dbReference type="InterPro" id="IPR020013">
    <property type="entry name" value="Flagellar_FlgE/F/G"/>
</dbReference>
<feature type="domain" description="Flagellar hook protein FlgE D2" evidence="8">
    <location>
        <begin position="194"/>
        <end position="305"/>
    </location>
</feature>
<dbReference type="Pfam" id="PF06429">
    <property type="entry name" value="Flg_bbr_C"/>
    <property type="match status" value="1"/>
</dbReference>
<dbReference type="Pfam" id="PF07559">
    <property type="entry name" value="FlgE_D2"/>
    <property type="match status" value="1"/>
</dbReference>
<organism evidence="10 11">
    <name type="scientific">Microvirga lotononidis</name>
    <dbReference type="NCBI Taxonomy" id="864069"/>
    <lineage>
        <taxon>Bacteria</taxon>
        <taxon>Pseudomonadati</taxon>
        <taxon>Pseudomonadota</taxon>
        <taxon>Alphaproteobacteria</taxon>
        <taxon>Hyphomicrobiales</taxon>
        <taxon>Methylobacteriaceae</taxon>
        <taxon>Microvirga</taxon>
    </lineage>
</organism>
<dbReference type="GO" id="GO:0009424">
    <property type="term" value="C:bacterial-type flagellum hook"/>
    <property type="evidence" value="ECO:0007669"/>
    <property type="project" value="TreeGrafter"/>
</dbReference>
<evidence type="ECO:0000259" key="8">
    <source>
        <dbReference type="Pfam" id="PF07559"/>
    </source>
</evidence>
<dbReference type="OrthoDB" id="8372879at2"/>
<evidence type="ECO:0000256" key="1">
    <source>
        <dbReference type="ARBA" id="ARBA00004117"/>
    </source>
</evidence>
<feature type="domain" description="Flagellar basal body rod protein N-terminal" evidence="6">
    <location>
        <begin position="7"/>
        <end position="37"/>
    </location>
</feature>
<keyword evidence="10" id="KW-0966">Cell projection</keyword>
<dbReference type="EMBL" id="JH660645">
    <property type="protein sequence ID" value="EIM26489.1"/>
    <property type="molecule type" value="Genomic_DNA"/>
</dbReference>
<dbReference type="Pfam" id="PF22692">
    <property type="entry name" value="LlgE_F_G_D1"/>
    <property type="match status" value="1"/>
</dbReference>